<accession>A0A914WQI7</accession>
<dbReference type="Proteomes" id="UP000887566">
    <property type="component" value="Unplaced"/>
</dbReference>
<feature type="region of interest" description="Disordered" evidence="1">
    <location>
        <begin position="1"/>
        <end position="20"/>
    </location>
</feature>
<reference evidence="3" key="1">
    <citation type="submission" date="2022-11" db="UniProtKB">
        <authorList>
            <consortium name="WormBaseParasite"/>
        </authorList>
    </citation>
    <scope>IDENTIFICATION</scope>
</reference>
<evidence type="ECO:0000256" key="1">
    <source>
        <dbReference type="SAM" id="MobiDB-lite"/>
    </source>
</evidence>
<sequence>MKKLSNGTENQQTRDNQWHNITSQPCIAMAEALINQMKKLSNGTENQQNKVFFNQMKKLSNGTRKLQNKDMQVRNIVLE</sequence>
<protein>
    <submittedName>
        <fullName evidence="3">Uncharacterized protein</fullName>
    </submittedName>
</protein>
<organism evidence="2 3">
    <name type="scientific">Plectus sambesii</name>
    <dbReference type="NCBI Taxonomy" id="2011161"/>
    <lineage>
        <taxon>Eukaryota</taxon>
        <taxon>Metazoa</taxon>
        <taxon>Ecdysozoa</taxon>
        <taxon>Nematoda</taxon>
        <taxon>Chromadorea</taxon>
        <taxon>Plectida</taxon>
        <taxon>Plectina</taxon>
        <taxon>Plectoidea</taxon>
        <taxon>Plectidae</taxon>
        <taxon>Plectus</taxon>
    </lineage>
</organism>
<dbReference type="AlphaFoldDB" id="A0A914WQI7"/>
<proteinExistence type="predicted"/>
<name>A0A914WQI7_9BILA</name>
<dbReference type="WBParaSite" id="PSAMB.scaffold5028size12851.g25758.t1">
    <property type="protein sequence ID" value="PSAMB.scaffold5028size12851.g25758.t1"/>
    <property type="gene ID" value="PSAMB.scaffold5028size12851.g25758"/>
</dbReference>
<keyword evidence="2" id="KW-1185">Reference proteome</keyword>
<evidence type="ECO:0000313" key="3">
    <source>
        <dbReference type="WBParaSite" id="PSAMB.scaffold5028size12851.g25758.t1"/>
    </source>
</evidence>
<evidence type="ECO:0000313" key="2">
    <source>
        <dbReference type="Proteomes" id="UP000887566"/>
    </source>
</evidence>